<evidence type="ECO:0000256" key="2">
    <source>
        <dbReference type="PROSITE-ProRule" id="PRU00259"/>
    </source>
</evidence>
<dbReference type="Gene3D" id="3.80.10.10">
    <property type="entry name" value="Ribonuclease Inhibitor"/>
    <property type="match status" value="1"/>
</dbReference>
<dbReference type="AlphaFoldDB" id="A0A8X7TZ59"/>
<feature type="domain" description="F-box" evidence="3">
    <location>
        <begin position="35"/>
        <end position="72"/>
    </location>
</feature>
<dbReference type="Proteomes" id="UP000886595">
    <property type="component" value="Unassembled WGS sequence"/>
</dbReference>
<sequence>MNPRVRHRSDEDGKDMDRRVVQESVDWTSLAYDPMLHVFTLLDHRDRASLASTCKAWRSLGASPYLWRSLDLHAYRFDLSMAASLANRCADLQKVRFRGLDSPAALVNLRAKNLKEISGESCENVTDATLSMIIARHEALESLQLGPGFGERITSEVIKVIAICCPKLKKLRLSGMRDVSSEAITSLAQHCPQLSGVGFLDCLSVAKRTSNMDWRVAVESWGKLPNLTGLDVSRTSIDHAAVTRLLTSSRSLELVCAFKCTMLEHDADLDPDRVELARVEQFMEQPRREAVSQANAKLPRGCSRESSLRGFVPVMITMLVYTAKEPKRRRVDVLLGLAKSRNKLVAQEAAGALWNLSPGDPHKAIAQAGGVKVLMELLFRWPLDCGQLLESAAGALANLAGEDKCSMEIAKEGGVHALVRLVRDCDYKGAQAQAARGLANLAAHGDSNNNNAAIGKVPGALKTIIQLTRSHHGGVKQEAAGALWNLAYDEKNRELIAALGGVEASVALANSCMNTSRELQESAAGALWNLSHSEENSIVIGREGGIPPLVALARSEYADVHVAAAGALWNLSFNHVNALRIVEEGGVLVLGRMCTSSPSKLARFLAALTLAYIFDGRLDECVKASPAGSTSKSVRLANARISAVNYIDSFIKTCTDPQIFATAPSLYTPSMLAQVLERVRIPEAGILRCSGEEIGRFVRMLRNPYPALKKIAAFALLQFTVPGASHAKHHVSLMHNAGYPRLLRGAAAATSTPHEAKVFARVVRRNLEHHQP</sequence>
<feature type="repeat" description="ARM" evidence="2">
    <location>
        <begin position="459"/>
        <end position="501"/>
    </location>
</feature>
<proteinExistence type="predicted"/>
<dbReference type="InterPro" id="IPR011989">
    <property type="entry name" value="ARM-like"/>
</dbReference>
<dbReference type="PANTHER" id="PTHR46976:SF5">
    <property type="entry name" value="F-BOX DOMAIN-CONTAINING PROTEIN"/>
    <property type="match status" value="1"/>
</dbReference>
<accession>A0A8X7TZ59</accession>
<feature type="repeat" description="ARM" evidence="2">
    <location>
        <begin position="500"/>
        <end position="545"/>
    </location>
</feature>
<dbReference type="PANTHER" id="PTHR46976">
    <property type="entry name" value="PROTEIN ARABIDILLO 1"/>
    <property type="match status" value="1"/>
</dbReference>
<dbReference type="Gene3D" id="1.25.10.10">
    <property type="entry name" value="Leucine-rich Repeat Variant"/>
    <property type="match status" value="2"/>
</dbReference>
<feature type="repeat" description="ARM" evidence="2">
    <location>
        <begin position="544"/>
        <end position="586"/>
    </location>
</feature>
<dbReference type="InterPro" id="IPR006553">
    <property type="entry name" value="Leu-rich_rpt_Cys-con_subtyp"/>
</dbReference>
<evidence type="ECO:0000313" key="4">
    <source>
        <dbReference type="EMBL" id="KAG2258601.1"/>
    </source>
</evidence>
<dbReference type="OrthoDB" id="1491861at2759"/>
<dbReference type="SMART" id="SM00185">
    <property type="entry name" value="ARM"/>
    <property type="match status" value="5"/>
</dbReference>
<dbReference type="SUPFAM" id="SSF52047">
    <property type="entry name" value="RNI-like"/>
    <property type="match status" value="1"/>
</dbReference>
<keyword evidence="1" id="KW-0677">Repeat</keyword>
<organism evidence="4 5">
    <name type="scientific">Brassica carinata</name>
    <name type="common">Ethiopian mustard</name>
    <name type="synonym">Abyssinian cabbage</name>
    <dbReference type="NCBI Taxonomy" id="52824"/>
    <lineage>
        <taxon>Eukaryota</taxon>
        <taxon>Viridiplantae</taxon>
        <taxon>Streptophyta</taxon>
        <taxon>Embryophyta</taxon>
        <taxon>Tracheophyta</taxon>
        <taxon>Spermatophyta</taxon>
        <taxon>Magnoliopsida</taxon>
        <taxon>eudicotyledons</taxon>
        <taxon>Gunneridae</taxon>
        <taxon>Pentapetalae</taxon>
        <taxon>rosids</taxon>
        <taxon>malvids</taxon>
        <taxon>Brassicales</taxon>
        <taxon>Brassicaceae</taxon>
        <taxon>Brassiceae</taxon>
        <taxon>Brassica</taxon>
    </lineage>
</organism>
<comment type="caution">
    <text evidence="4">The sequence shown here is derived from an EMBL/GenBank/DDBJ whole genome shotgun (WGS) entry which is preliminary data.</text>
</comment>
<dbReference type="PROSITE" id="PS50176">
    <property type="entry name" value="ARM_REPEAT"/>
    <property type="match status" value="4"/>
</dbReference>
<evidence type="ECO:0000313" key="5">
    <source>
        <dbReference type="Proteomes" id="UP000886595"/>
    </source>
</evidence>
<dbReference type="EMBL" id="JAAMPC010000015">
    <property type="protein sequence ID" value="KAG2258601.1"/>
    <property type="molecule type" value="Genomic_DNA"/>
</dbReference>
<name>A0A8X7TZ59_BRACI</name>
<dbReference type="InterPro" id="IPR001810">
    <property type="entry name" value="F-box_dom"/>
</dbReference>
<dbReference type="Pfam" id="PF12937">
    <property type="entry name" value="F-box-like"/>
    <property type="match status" value="1"/>
</dbReference>
<gene>
    <name evidence="4" type="ORF">Bca52824_077895</name>
</gene>
<evidence type="ECO:0000256" key="1">
    <source>
        <dbReference type="ARBA" id="ARBA00022737"/>
    </source>
</evidence>
<dbReference type="SMART" id="SM00367">
    <property type="entry name" value="LRR_CC"/>
    <property type="match status" value="2"/>
</dbReference>
<evidence type="ECO:0000259" key="3">
    <source>
        <dbReference type="Pfam" id="PF12937"/>
    </source>
</evidence>
<dbReference type="SUPFAM" id="SSF48371">
    <property type="entry name" value="ARM repeat"/>
    <property type="match status" value="1"/>
</dbReference>
<dbReference type="Pfam" id="PF00514">
    <property type="entry name" value="Arm"/>
    <property type="match status" value="1"/>
</dbReference>
<reference evidence="4 5" key="1">
    <citation type="submission" date="2020-02" db="EMBL/GenBank/DDBJ databases">
        <authorList>
            <person name="Ma Q."/>
            <person name="Huang Y."/>
            <person name="Song X."/>
            <person name="Pei D."/>
        </authorList>
    </citation>
    <scope>NUCLEOTIDE SEQUENCE [LARGE SCALE GENOMIC DNA]</scope>
    <source>
        <strain evidence="4">Sxm20200214</strain>
        <tissue evidence="4">Leaf</tissue>
    </source>
</reference>
<keyword evidence="5" id="KW-1185">Reference proteome</keyword>
<dbReference type="Gene3D" id="1.20.1280.50">
    <property type="match status" value="1"/>
</dbReference>
<dbReference type="InterPro" id="IPR032675">
    <property type="entry name" value="LRR_dom_sf"/>
</dbReference>
<dbReference type="InterPro" id="IPR000225">
    <property type="entry name" value="Armadillo"/>
</dbReference>
<protein>
    <recommendedName>
        <fullName evidence="3">F-box domain-containing protein</fullName>
    </recommendedName>
</protein>
<dbReference type="InterPro" id="IPR016024">
    <property type="entry name" value="ARM-type_fold"/>
</dbReference>
<feature type="repeat" description="ARM" evidence="2">
    <location>
        <begin position="369"/>
        <end position="414"/>
    </location>
</feature>